<reference evidence="6 7" key="1">
    <citation type="submission" date="2016-10" db="EMBL/GenBank/DDBJ databases">
        <authorList>
            <person name="de Groot N.N."/>
        </authorList>
    </citation>
    <scope>NUCLEOTIDE SEQUENCE [LARGE SCALE GENOMIC DNA]</scope>
    <source>
        <strain evidence="6 7">DSM 27375</strain>
    </source>
</reference>
<evidence type="ECO:0000259" key="5">
    <source>
        <dbReference type="Pfam" id="PF01526"/>
    </source>
</evidence>
<dbReference type="EMBL" id="FNBL01000010">
    <property type="protein sequence ID" value="SDG03014.1"/>
    <property type="molecule type" value="Genomic_DNA"/>
</dbReference>
<evidence type="ECO:0000313" key="6">
    <source>
        <dbReference type="EMBL" id="SDG03014.1"/>
    </source>
</evidence>
<dbReference type="NCBIfam" id="NF033527">
    <property type="entry name" value="transpos_Tn3"/>
    <property type="match status" value="1"/>
</dbReference>
<dbReference type="InterPro" id="IPR002513">
    <property type="entry name" value="Tn3_Tnp_DDE_dom"/>
</dbReference>
<dbReference type="InterPro" id="IPR047653">
    <property type="entry name" value="Tn3-like_transpos"/>
</dbReference>
<accession>A0A1G7QX48</accession>
<keyword evidence="2" id="KW-0815">Transposition</keyword>
<dbReference type="Proteomes" id="UP000182284">
    <property type="component" value="Unassembled WGS sequence"/>
</dbReference>
<comment type="similarity">
    <text evidence="1">Belongs to the transposase 7 family.</text>
</comment>
<gene>
    <name evidence="6" type="ORF">SAMN04488117_110108</name>
</gene>
<evidence type="ECO:0000256" key="1">
    <source>
        <dbReference type="ARBA" id="ARBA00009402"/>
    </source>
</evidence>
<protein>
    <submittedName>
        <fullName evidence="6">Transposase and inactivated derivatives, TnpA family</fullName>
    </submittedName>
</protein>
<keyword evidence="4" id="KW-0233">DNA recombination</keyword>
<proteinExistence type="inferred from homology"/>
<evidence type="ECO:0000256" key="2">
    <source>
        <dbReference type="ARBA" id="ARBA00022578"/>
    </source>
</evidence>
<dbReference type="GO" id="GO:0006313">
    <property type="term" value="P:DNA transposition"/>
    <property type="evidence" value="ECO:0007669"/>
    <property type="project" value="InterPro"/>
</dbReference>
<dbReference type="AlphaFoldDB" id="A0A1G7QX48"/>
<feature type="domain" description="Tn3 transposase DDE" evidence="5">
    <location>
        <begin position="129"/>
        <end position="517"/>
    </location>
</feature>
<dbReference type="Pfam" id="PF01526">
    <property type="entry name" value="DDE_Tnp_Tn3"/>
    <property type="match status" value="1"/>
</dbReference>
<evidence type="ECO:0000313" key="7">
    <source>
        <dbReference type="Proteomes" id="UP000182284"/>
    </source>
</evidence>
<dbReference type="GO" id="GO:0003677">
    <property type="term" value="F:DNA binding"/>
    <property type="evidence" value="ECO:0007669"/>
    <property type="project" value="UniProtKB-KW"/>
</dbReference>
<keyword evidence="3" id="KW-0238">DNA-binding</keyword>
<sequence length="527" mass="58308">MQEAGDQKLWEVAELSHLRNAFRSGDIWLAQSRRHGDLKEAPVPIAAVQAMPKLTAPFNPAVDWLEDRKACMSTGLDRLAKAAKAGAIPGGPIIDGILKTERLAANVPDEADELVLDLYRRMPDARITDIMLEVEADTGFADAFAHLRTDAPCKDKIGLLNVLLGDGVNLGLSKMAEAANTHDYFQLSRLSRWHVESEPINRALATMIEGQAKLPMAQFWGAGDTASSDGQLFPAGRQGEAMNLVNAKYGNDPGLKAYTHVSDRFGPFATQTIPATVNEAPYILGGLLMNETGKKIREQYADTGGFTDHVFAVTALLDYRFIPCIRDLQSKRLNVFDPNIMPKELKSLIGGKVREGTIIANWLDILRSAATMVAEIMSPSQLLRKFAAYPQQHDLAIALHEIGRIKRTLFIIEWLLDTDMQRRAQIGLNKGEAHHALKNALRIGRQGEILDRTAERQHCRMAGFNLLVAIVIYWNTKHLGHAVAVAARRRARLGCPPDLLAHISPLGWAHILLTGEYRWAKIRENAL</sequence>
<dbReference type="GO" id="GO:0004803">
    <property type="term" value="F:transposase activity"/>
    <property type="evidence" value="ECO:0007669"/>
    <property type="project" value="InterPro"/>
</dbReference>
<evidence type="ECO:0000256" key="4">
    <source>
        <dbReference type="ARBA" id="ARBA00023172"/>
    </source>
</evidence>
<organism evidence="6 7">
    <name type="scientific">Celeribacter baekdonensis</name>
    <dbReference type="NCBI Taxonomy" id="875171"/>
    <lineage>
        <taxon>Bacteria</taxon>
        <taxon>Pseudomonadati</taxon>
        <taxon>Pseudomonadota</taxon>
        <taxon>Alphaproteobacteria</taxon>
        <taxon>Rhodobacterales</taxon>
        <taxon>Roseobacteraceae</taxon>
        <taxon>Celeribacter</taxon>
    </lineage>
</organism>
<evidence type="ECO:0000256" key="3">
    <source>
        <dbReference type="ARBA" id="ARBA00023125"/>
    </source>
</evidence>
<name>A0A1G7QX48_9RHOB</name>